<dbReference type="InterPro" id="IPR021765">
    <property type="entry name" value="UstYa-like"/>
</dbReference>
<dbReference type="AlphaFoldDB" id="A0A2S6C063"/>
<comment type="caution">
    <text evidence="3">The sequence shown here is derived from an EMBL/GenBank/DDBJ whole genome shotgun (WGS) entry which is preliminary data.</text>
</comment>
<evidence type="ECO:0000313" key="3">
    <source>
        <dbReference type="EMBL" id="PPJ53115.1"/>
    </source>
</evidence>
<comment type="similarity">
    <text evidence="2">Belongs to the ustYa family.</text>
</comment>
<evidence type="ECO:0000313" key="4">
    <source>
        <dbReference type="Proteomes" id="UP000237631"/>
    </source>
</evidence>
<dbReference type="PANTHER" id="PTHR33365:SF4">
    <property type="entry name" value="CYCLOCHLOROTINE BIOSYNTHESIS PROTEIN O"/>
    <property type="match status" value="1"/>
</dbReference>
<dbReference type="PANTHER" id="PTHR33365">
    <property type="entry name" value="YALI0B05434P"/>
    <property type="match status" value="1"/>
</dbReference>
<evidence type="ECO:0000256" key="1">
    <source>
        <dbReference type="ARBA" id="ARBA00004685"/>
    </source>
</evidence>
<sequence length="195" mass="22641">MAQIGQLPTDEVDKKWEDLYMHGQCTAIPEHQALLLPNKTEAIRGTNKYIMELDVFHQLHCLDMIRKAFYPSRYGQWEYLDDGSVDNFAVTFQHWEHCIETLRQTLMCHGDISPLRYRINVLNGILGPDLAGRHTCRNFSKILDWARSRFTPKPDCNEKVAPGWIDTHPDFEPDELLSVLIDAETNPNFNREDVV</sequence>
<dbReference type="Pfam" id="PF11807">
    <property type="entry name" value="UstYa"/>
    <property type="match status" value="1"/>
</dbReference>
<comment type="pathway">
    <text evidence="1">Mycotoxin biosynthesis.</text>
</comment>
<name>A0A2S6C063_9PEZI</name>
<evidence type="ECO:0000256" key="2">
    <source>
        <dbReference type="ARBA" id="ARBA00035112"/>
    </source>
</evidence>
<gene>
    <name evidence="3" type="ORF">CBER1_11780</name>
</gene>
<dbReference type="STRING" id="357750.A0A2S6C063"/>
<proteinExistence type="inferred from homology"/>
<dbReference type="EMBL" id="PNEN01001600">
    <property type="protein sequence ID" value="PPJ53115.1"/>
    <property type="molecule type" value="Genomic_DNA"/>
</dbReference>
<dbReference type="Proteomes" id="UP000237631">
    <property type="component" value="Unassembled WGS sequence"/>
</dbReference>
<accession>A0A2S6C063</accession>
<dbReference type="OrthoDB" id="3687641at2759"/>
<keyword evidence="4" id="KW-1185">Reference proteome</keyword>
<reference evidence="4" key="1">
    <citation type="journal article" date="2017" name="bioRxiv">
        <title>Conservation of a gene cluster reveals novel cercosporin biosynthetic mechanisms and extends production to the genus Colletotrichum.</title>
        <authorList>
            <person name="de Jonge R."/>
            <person name="Ebert M.K."/>
            <person name="Huitt-Roehl C.R."/>
            <person name="Pal P."/>
            <person name="Suttle J.C."/>
            <person name="Spanner R.E."/>
            <person name="Neubauer J.D."/>
            <person name="Jurick W.M.II."/>
            <person name="Stott K.A."/>
            <person name="Secor G.A."/>
            <person name="Thomma B.P.H.J."/>
            <person name="Van de Peer Y."/>
            <person name="Townsend C.A."/>
            <person name="Bolton M.D."/>
        </authorList>
    </citation>
    <scope>NUCLEOTIDE SEQUENCE [LARGE SCALE GENOMIC DNA]</scope>
    <source>
        <strain evidence="4">CBS538.71</strain>
    </source>
</reference>
<protein>
    <submittedName>
        <fullName evidence="3">Uncharacterized protein</fullName>
    </submittedName>
</protein>
<dbReference type="GO" id="GO:0043386">
    <property type="term" value="P:mycotoxin biosynthetic process"/>
    <property type="evidence" value="ECO:0007669"/>
    <property type="project" value="InterPro"/>
</dbReference>
<organism evidence="3 4">
    <name type="scientific">Cercospora berteroae</name>
    <dbReference type="NCBI Taxonomy" id="357750"/>
    <lineage>
        <taxon>Eukaryota</taxon>
        <taxon>Fungi</taxon>
        <taxon>Dikarya</taxon>
        <taxon>Ascomycota</taxon>
        <taxon>Pezizomycotina</taxon>
        <taxon>Dothideomycetes</taxon>
        <taxon>Dothideomycetidae</taxon>
        <taxon>Mycosphaerellales</taxon>
        <taxon>Mycosphaerellaceae</taxon>
        <taxon>Cercospora</taxon>
    </lineage>
</organism>